<protein>
    <submittedName>
        <fullName evidence="4">TonB-dependent receptor</fullName>
    </submittedName>
</protein>
<dbReference type="EMBL" id="JAHKRT010000004">
    <property type="protein sequence ID" value="MBU3078224.1"/>
    <property type="molecule type" value="Genomic_DNA"/>
</dbReference>
<organism evidence="4 5">
    <name type="scientific">Sphingomonas quercus</name>
    <dbReference type="NCBI Taxonomy" id="2842451"/>
    <lineage>
        <taxon>Bacteria</taxon>
        <taxon>Pseudomonadati</taxon>
        <taxon>Pseudomonadota</taxon>
        <taxon>Alphaproteobacteria</taxon>
        <taxon>Sphingomonadales</taxon>
        <taxon>Sphingomonadaceae</taxon>
        <taxon>Sphingomonas</taxon>
    </lineage>
</organism>
<keyword evidence="1" id="KW-0813">Transport</keyword>
<comment type="similarity">
    <text evidence="1">Belongs to the TonB-dependent receptor family.</text>
</comment>
<evidence type="ECO:0000313" key="4">
    <source>
        <dbReference type="EMBL" id="MBU3078224.1"/>
    </source>
</evidence>
<dbReference type="InterPro" id="IPR039426">
    <property type="entry name" value="TonB-dep_rcpt-like"/>
</dbReference>
<keyword evidence="5" id="KW-1185">Reference proteome</keyword>
<accession>A0ABS6BIU2</accession>
<proteinExistence type="inferred from homology"/>
<evidence type="ECO:0000313" key="5">
    <source>
        <dbReference type="Proteomes" id="UP000776276"/>
    </source>
</evidence>
<keyword evidence="1" id="KW-0998">Cell outer membrane</keyword>
<reference evidence="4 5" key="1">
    <citation type="submission" date="2021-06" db="EMBL/GenBank/DDBJ databases">
        <title>Sphingomonas sp. XMGL2, whole genome shotgun sequencing project.</title>
        <authorList>
            <person name="Zhao G."/>
            <person name="Shen L."/>
        </authorList>
    </citation>
    <scope>NUCLEOTIDE SEQUENCE [LARGE SCALE GENOMIC DNA]</scope>
    <source>
        <strain evidence="4 5">XMGL2</strain>
    </source>
</reference>
<evidence type="ECO:0000256" key="1">
    <source>
        <dbReference type="PROSITE-ProRule" id="PRU01360"/>
    </source>
</evidence>
<evidence type="ECO:0000256" key="2">
    <source>
        <dbReference type="PROSITE-ProRule" id="PRU10144"/>
    </source>
</evidence>
<dbReference type="PROSITE" id="PS01156">
    <property type="entry name" value="TONB_DEPENDENT_REC_2"/>
    <property type="match status" value="1"/>
</dbReference>
<keyword evidence="4" id="KW-0675">Receptor</keyword>
<dbReference type="RefSeq" id="WP_216324005.1">
    <property type="nucleotide sequence ID" value="NZ_JAHKRT010000004.1"/>
</dbReference>
<feature type="short sequence motif" description="TonB C-terminal box" evidence="2">
    <location>
        <begin position="485"/>
        <end position="502"/>
    </location>
</feature>
<dbReference type="PROSITE" id="PS52016">
    <property type="entry name" value="TONB_DEPENDENT_REC_3"/>
    <property type="match status" value="1"/>
</dbReference>
<comment type="subcellular location">
    <subcellularLocation>
        <location evidence="1">Cell outer membrane</location>
        <topology evidence="1">Multi-pass membrane protein</topology>
    </subcellularLocation>
</comment>
<dbReference type="Proteomes" id="UP000776276">
    <property type="component" value="Unassembled WGS sequence"/>
</dbReference>
<comment type="caution">
    <text evidence="4">The sequence shown here is derived from an EMBL/GenBank/DDBJ whole genome shotgun (WGS) entry which is preliminary data.</text>
</comment>
<dbReference type="PANTHER" id="PTHR47234:SF1">
    <property type="entry name" value="TONB-DEPENDENT RECEPTOR"/>
    <property type="match status" value="1"/>
</dbReference>
<sequence length="502" mass="54447">MLQRAMEDSNPATALNPFVNAAGNSAATLGSIDNNYRRDNTSSQRLREVQVKGDGPLFSVGGGEARIAVGVDLRNEQAVQLQTSGTPARAADMFIVRDDNISRDVFAGFAELNVPFISSQNALPWMQRLTLSLAGRADYYAAYGTRFNPKLGIVVEPIAGFSLHASYGKSFVAPNVGMITHKFGFVGSQNSSGFYTYTFPADSPRAGETISIGNTAGTEAATYNVYNSGGGNPDLKPEKATTWSLGLDIAPPQVPGLRLSVGYYNVLYQNTIYKATMNDVFYKPGFEYLLTVSPTIGQGVSNAYMDAAVAAEYAESPPEMDLATYTVWDVIFRSYAVNIGSRKFEGLDFDGAYDFETNFGRFSVAGNANLKLVDTQKVLPTDPYVSRLGSDQAVKWKGRGSLNWAYGPANVNLAMNYVGSYKLATGVRYSDGTTVQKVKAWTTFDLGVRYSLDQLIKGFSIQGRVVNLFDKDPPWVDSGAGYSSSNSNAYGRMFEVTVRAAF</sequence>
<keyword evidence="1" id="KW-0472">Membrane</keyword>
<feature type="domain" description="TonB-dependent receptor-like beta-barrel" evidence="3">
    <location>
        <begin position="26"/>
        <end position="468"/>
    </location>
</feature>
<gene>
    <name evidence="4" type="ORF">KOF26_10125</name>
</gene>
<dbReference type="Pfam" id="PF00593">
    <property type="entry name" value="TonB_dep_Rec_b-barrel"/>
    <property type="match status" value="1"/>
</dbReference>
<keyword evidence="1" id="KW-0812">Transmembrane</keyword>
<dbReference type="PANTHER" id="PTHR47234">
    <property type="match status" value="1"/>
</dbReference>
<dbReference type="InterPro" id="IPR010917">
    <property type="entry name" value="TonB_rcpt_CS"/>
</dbReference>
<evidence type="ECO:0000259" key="3">
    <source>
        <dbReference type="Pfam" id="PF00593"/>
    </source>
</evidence>
<name>A0ABS6BIU2_9SPHN</name>
<dbReference type="InterPro" id="IPR000531">
    <property type="entry name" value="Beta-barrel_TonB"/>
</dbReference>
<keyword evidence="1" id="KW-1134">Transmembrane beta strand</keyword>